<name>A0A1G2LY94_9BACT</name>
<comment type="caution">
    <text evidence="1">The sequence shown here is derived from an EMBL/GenBank/DDBJ whole genome shotgun (WGS) entry which is preliminary data.</text>
</comment>
<protein>
    <submittedName>
        <fullName evidence="1">Uncharacterized protein</fullName>
    </submittedName>
</protein>
<evidence type="ECO:0000313" key="2">
    <source>
        <dbReference type="Proteomes" id="UP000178116"/>
    </source>
</evidence>
<dbReference type="AlphaFoldDB" id="A0A1G2LY94"/>
<accession>A0A1G2LY94</accession>
<dbReference type="Proteomes" id="UP000178116">
    <property type="component" value="Unassembled WGS sequence"/>
</dbReference>
<organism evidence="1 2">
    <name type="scientific">Candidatus Tagabacteria bacterium RIFCSPLOWO2_01_FULL_42_9</name>
    <dbReference type="NCBI Taxonomy" id="1802296"/>
    <lineage>
        <taxon>Bacteria</taxon>
        <taxon>Candidatus Tagaibacteriota</taxon>
    </lineage>
</organism>
<gene>
    <name evidence="1" type="ORF">A3A10_00720</name>
</gene>
<proteinExistence type="predicted"/>
<sequence>MKTTEIAASFVDLALKHDWSKIKELSADEAQILFTTISAAGFEPTKVVPGKLVGHYRDQDGSSTGETYPINGYCPYKVINRDGDDHYHATGWLEGALSFAMRGVINRQESIKVIQHEIERSVPLKPIQLTVDGDFLREYPSSRGYFVDHTRDDREFGSCVGIHDFCNSWMDFMRVTKTHNAIVCRGCHLRVLFPKEIKTYGELRQILASKIAQVPA</sequence>
<evidence type="ECO:0000313" key="1">
    <source>
        <dbReference type="EMBL" id="OHA15822.1"/>
    </source>
</evidence>
<dbReference type="EMBL" id="MHRA01000010">
    <property type="protein sequence ID" value="OHA15822.1"/>
    <property type="molecule type" value="Genomic_DNA"/>
</dbReference>
<reference evidence="1 2" key="1">
    <citation type="journal article" date="2016" name="Nat. Commun.">
        <title>Thousands of microbial genomes shed light on interconnected biogeochemical processes in an aquifer system.</title>
        <authorList>
            <person name="Anantharaman K."/>
            <person name="Brown C.T."/>
            <person name="Hug L.A."/>
            <person name="Sharon I."/>
            <person name="Castelle C.J."/>
            <person name="Probst A.J."/>
            <person name="Thomas B.C."/>
            <person name="Singh A."/>
            <person name="Wilkins M.J."/>
            <person name="Karaoz U."/>
            <person name="Brodie E.L."/>
            <person name="Williams K.H."/>
            <person name="Hubbard S.S."/>
            <person name="Banfield J.F."/>
        </authorList>
    </citation>
    <scope>NUCLEOTIDE SEQUENCE [LARGE SCALE GENOMIC DNA]</scope>
</reference>